<comment type="catalytic activity">
    <reaction evidence="1">
        <text>O-phospho-L-seryl-[protein] + H2O = L-seryl-[protein] + phosphate</text>
        <dbReference type="Rhea" id="RHEA:20629"/>
        <dbReference type="Rhea" id="RHEA-COMP:9863"/>
        <dbReference type="Rhea" id="RHEA-COMP:11604"/>
        <dbReference type="ChEBI" id="CHEBI:15377"/>
        <dbReference type="ChEBI" id="CHEBI:29999"/>
        <dbReference type="ChEBI" id="CHEBI:43474"/>
        <dbReference type="ChEBI" id="CHEBI:83421"/>
        <dbReference type="EC" id="3.1.3.16"/>
    </reaction>
</comment>
<evidence type="ECO:0000256" key="1">
    <source>
        <dbReference type="RuleBase" id="RU366020"/>
    </source>
</evidence>
<organism evidence="4 5">
    <name type="scientific">Datura stramonium</name>
    <name type="common">Jimsonweed</name>
    <name type="synonym">Common thornapple</name>
    <dbReference type="NCBI Taxonomy" id="4076"/>
    <lineage>
        <taxon>Eukaryota</taxon>
        <taxon>Viridiplantae</taxon>
        <taxon>Streptophyta</taxon>
        <taxon>Embryophyta</taxon>
        <taxon>Tracheophyta</taxon>
        <taxon>Spermatophyta</taxon>
        <taxon>Magnoliopsida</taxon>
        <taxon>eudicotyledons</taxon>
        <taxon>Gunneridae</taxon>
        <taxon>Pentapetalae</taxon>
        <taxon>asterids</taxon>
        <taxon>lamiids</taxon>
        <taxon>Solanales</taxon>
        <taxon>Solanaceae</taxon>
        <taxon>Solanoideae</taxon>
        <taxon>Datureae</taxon>
        <taxon>Datura</taxon>
    </lineage>
</organism>
<evidence type="ECO:0000259" key="3">
    <source>
        <dbReference type="Pfam" id="PF10536"/>
    </source>
</evidence>
<comment type="caution">
    <text evidence="4">The sequence shown here is derived from an EMBL/GenBank/DDBJ whole genome shotgun (WGS) entry which is preliminary data.</text>
</comment>
<dbReference type="EMBL" id="JACEIK010000149">
    <property type="protein sequence ID" value="MCD7450941.1"/>
    <property type="molecule type" value="Genomic_DNA"/>
</dbReference>
<comment type="cofactor">
    <cofactor evidence="1">
        <name>Mn(2+)</name>
        <dbReference type="ChEBI" id="CHEBI:29035"/>
    </cofactor>
</comment>
<comment type="similarity">
    <text evidence="1">Belongs to the PP2C family.</text>
</comment>
<dbReference type="Proteomes" id="UP000823775">
    <property type="component" value="Unassembled WGS sequence"/>
</dbReference>
<evidence type="ECO:0000313" key="4">
    <source>
        <dbReference type="EMBL" id="MCD7450941.1"/>
    </source>
</evidence>
<dbReference type="PANTHER" id="PTHR12320:SF65">
    <property type="entry name" value="PROTEIN PHOSPHATASE"/>
    <property type="match status" value="1"/>
</dbReference>
<comment type="catalytic activity">
    <reaction evidence="1">
        <text>O-phospho-L-threonyl-[protein] + H2O = L-threonyl-[protein] + phosphate</text>
        <dbReference type="Rhea" id="RHEA:47004"/>
        <dbReference type="Rhea" id="RHEA-COMP:11060"/>
        <dbReference type="Rhea" id="RHEA-COMP:11605"/>
        <dbReference type="ChEBI" id="CHEBI:15377"/>
        <dbReference type="ChEBI" id="CHEBI:30013"/>
        <dbReference type="ChEBI" id="CHEBI:43474"/>
        <dbReference type="ChEBI" id="CHEBI:61977"/>
        <dbReference type="EC" id="3.1.3.16"/>
    </reaction>
</comment>
<comment type="cofactor">
    <cofactor evidence="1">
        <name>Mg(2+)</name>
        <dbReference type="ChEBI" id="CHEBI:18420"/>
    </cofactor>
</comment>
<name>A0ABS8RXQ1_DATST</name>
<dbReference type="SUPFAM" id="SSF81606">
    <property type="entry name" value="PP2C-like"/>
    <property type="match status" value="1"/>
</dbReference>
<evidence type="ECO:0000313" key="5">
    <source>
        <dbReference type="Proteomes" id="UP000823775"/>
    </source>
</evidence>
<keyword evidence="1" id="KW-0479">Metal-binding</keyword>
<dbReference type="PANTHER" id="PTHR12320">
    <property type="entry name" value="PROTEIN PHOSPHATASE 2C"/>
    <property type="match status" value="1"/>
</dbReference>
<keyword evidence="1" id="KW-0460">Magnesium</keyword>
<keyword evidence="1" id="KW-0904">Protein phosphatase</keyword>
<accession>A0ABS8RXQ1</accession>
<reference evidence="4 5" key="1">
    <citation type="journal article" date="2021" name="BMC Genomics">
        <title>Datura genome reveals duplications of psychoactive alkaloid biosynthetic genes and high mutation rate following tissue culture.</title>
        <authorList>
            <person name="Rajewski A."/>
            <person name="Carter-House D."/>
            <person name="Stajich J."/>
            <person name="Litt A."/>
        </authorList>
    </citation>
    <scope>NUCLEOTIDE SEQUENCE [LARGE SCALE GENOMIC DNA]</scope>
    <source>
        <strain evidence="4">AR-01</strain>
    </source>
</reference>
<evidence type="ECO:0000256" key="2">
    <source>
        <dbReference type="SAM" id="MobiDB-lite"/>
    </source>
</evidence>
<sequence>MAKDEIDIDAIDVMDEDLNFHNKKGETTGVANGVGGWANKGINYGKYLRQLVRNAESSIQNQKHQGNIIHPMKVLRDAYLNTKCQGSSTTCISTLTCDILGNDDKSDDPSVAQEIKVPLKTGDVKVMASDGLCDNIHDDELEKLLRDGLVDLREMGTFSKMLAWKLPNMHSRIQKENGFVHLLLKSAPKLENIVLVASPIVSYIEGPSLKLPSLPLSFESEWPLKVSFNGCRHHQNKWKKWVKTMESLHHSSLERLLALQPEQTRNYNMISGVRIGQWHNVKQSGPINVMTINSSGETFQWRPYALVVEDWIILKVSELVGLDYQELHRQNRVAMQFGYDQYLPKWITCLPSSPGLAWYNYSRPIDSDLRLYYPSGLSEYDRSKKRLKRLFNIYGSPSMLKQVKLETDWDVCNVLLGLPIECQLKKVKNYPDVPPGFPPKCCGENDKKNLSMEHIAEERVYTSTDYAHDNNESSSVVPPMCNGENDKENLSMVVCQTVACDIVAPGLTEKHNVGESVHTSTDVHDSNESSSVVPPSAMGKMTRRIYLWWFFK</sequence>
<dbReference type="EC" id="3.1.3.16" evidence="1"/>
<dbReference type="InterPro" id="IPR036457">
    <property type="entry name" value="PPM-type-like_dom_sf"/>
</dbReference>
<dbReference type="Pfam" id="PF10536">
    <property type="entry name" value="PMD"/>
    <property type="match status" value="1"/>
</dbReference>
<keyword evidence="1" id="KW-0464">Manganese</keyword>
<dbReference type="InterPro" id="IPR039123">
    <property type="entry name" value="PPTC7"/>
</dbReference>
<keyword evidence="1" id="KW-0378">Hydrolase</keyword>
<dbReference type="InterPro" id="IPR019557">
    <property type="entry name" value="AminoTfrase-like_pln_mobile"/>
</dbReference>
<feature type="domain" description="Aminotransferase-like plant mobile" evidence="3">
    <location>
        <begin position="253"/>
        <end position="381"/>
    </location>
</feature>
<proteinExistence type="inferred from homology"/>
<feature type="region of interest" description="Disordered" evidence="2">
    <location>
        <begin position="515"/>
        <end position="535"/>
    </location>
</feature>
<gene>
    <name evidence="4" type="ORF">HAX54_009087</name>
</gene>
<protein>
    <recommendedName>
        <fullName evidence="1">Protein phosphatase</fullName>
        <ecNumber evidence="1">3.1.3.16</ecNumber>
    </recommendedName>
</protein>
<keyword evidence="5" id="KW-1185">Reference proteome</keyword>